<dbReference type="Pfam" id="PF04277">
    <property type="entry name" value="OAD_gamma"/>
    <property type="match status" value="1"/>
</dbReference>
<keyword evidence="5 6" id="KW-0472">Membrane</keyword>
<evidence type="ECO:0000256" key="6">
    <source>
        <dbReference type="SAM" id="Phobius"/>
    </source>
</evidence>
<dbReference type="PROSITE" id="PS51841">
    <property type="entry name" value="LTD"/>
    <property type="match status" value="1"/>
</dbReference>
<comment type="caution">
    <text evidence="8">The sequence shown here is derived from an EMBL/GenBank/DDBJ whole genome shotgun (WGS) entry which is preliminary data.</text>
</comment>
<evidence type="ECO:0000259" key="7">
    <source>
        <dbReference type="PROSITE" id="PS51841"/>
    </source>
</evidence>
<keyword evidence="4 6" id="KW-1133">Transmembrane helix</keyword>
<dbReference type="Pfam" id="PF00932">
    <property type="entry name" value="LTD"/>
    <property type="match status" value="1"/>
</dbReference>
<proteinExistence type="predicted"/>
<evidence type="ECO:0000256" key="2">
    <source>
        <dbReference type="ARBA" id="ARBA00022475"/>
    </source>
</evidence>
<dbReference type="InterPro" id="IPR001322">
    <property type="entry name" value="Lamin_tail_dom"/>
</dbReference>
<organism evidence="8 9">
    <name type="scientific">Falsiporphyromonas endometrii</name>
    <dbReference type="NCBI Taxonomy" id="1387297"/>
    <lineage>
        <taxon>Bacteria</taxon>
        <taxon>Pseudomonadati</taxon>
        <taxon>Bacteroidota</taxon>
        <taxon>Bacteroidia</taxon>
        <taxon>Bacteroidales</taxon>
        <taxon>Porphyromonadaceae</taxon>
        <taxon>Falsiporphyromonas</taxon>
    </lineage>
</organism>
<dbReference type="Proteomes" id="UP001596020">
    <property type="component" value="Unassembled WGS sequence"/>
</dbReference>
<evidence type="ECO:0000256" key="4">
    <source>
        <dbReference type="ARBA" id="ARBA00022989"/>
    </source>
</evidence>
<dbReference type="InterPro" id="IPR005899">
    <property type="entry name" value="Na_pump_deCOase"/>
</dbReference>
<comment type="subcellular location">
    <subcellularLocation>
        <location evidence="1">Cell membrane</location>
    </subcellularLocation>
</comment>
<keyword evidence="9" id="KW-1185">Reference proteome</keyword>
<evidence type="ECO:0000313" key="8">
    <source>
        <dbReference type="EMBL" id="MFC4666197.1"/>
    </source>
</evidence>
<keyword evidence="2" id="KW-1003">Cell membrane</keyword>
<protein>
    <submittedName>
        <fullName evidence="8">OadG family transporter subunit</fullName>
    </submittedName>
</protein>
<evidence type="ECO:0000256" key="1">
    <source>
        <dbReference type="ARBA" id="ARBA00004236"/>
    </source>
</evidence>
<dbReference type="EMBL" id="JBHSGO010000182">
    <property type="protein sequence ID" value="MFC4666197.1"/>
    <property type="molecule type" value="Genomic_DNA"/>
</dbReference>
<feature type="domain" description="LTD" evidence="7">
    <location>
        <begin position="19"/>
        <end position="142"/>
    </location>
</feature>
<evidence type="ECO:0000256" key="5">
    <source>
        <dbReference type="ARBA" id="ARBA00023136"/>
    </source>
</evidence>
<feature type="transmembrane region" description="Helical" evidence="6">
    <location>
        <begin position="191"/>
        <end position="218"/>
    </location>
</feature>
<dbReference type="InterPro" id="IPR036415">
    <property type="entry name" value="Lamin_tail_dom_sf"/>
</dbReference>
<dbReference type="Gene3D" id="2.60.40.1260">
    <property type="entry name" value="Lamin Tail domain"/>
    <property type="match status" value="1"/>
</dbReference>
<sequence length="305" mass="34194">MKRRLSLLLIGILLAVVVHPIKAQKASQLRLNEVLIKNETNYVDHYGNRSAWIEIYNTSAATVNIKGCYLTDDPNNLKKYPIPKGDVLTAIPPHQHLLFWADGRSDRGTFHLNFLLDPDKDNYIALVNADGSTVIDQVTIPAASIVADRSYGRKMDGKDGWSILSKVTPSTNNVTLDSNEKIDRLKNEDSIGGIMTITAMTVVFSALLMLSIAFMIIGRQAISFSRRRASKQSEQQEVSEDMVSIPGEVIAAMSMALKSELDDLHDDDSNVLTICRVERKYTPWSSKIYGLRQLPDRSMQPRFRK</sequence>
<dbReference type="RefSeq" id="WP_380079029.1">
    <property type="nucleotide sequence ID" value="NZ_JBHSGO010000182.1"/>
</dbReference>
<dbReference type="SUPFAM" id="SSF74853">
    <property type="entry name" value="Lamin A/C globular tail domain"/>
    <property type="match status" value="1"/>
</dbReference>
<gene>
    <name evidence="8" type="ORF">ACFO3G_06250</name>
</gene>
<keyword evidence="3 6" id="KW-0812">Transmembrane</keyword>
<reference evidence="9" key="1">
    <citation type="journal article" date="2019" name="Int. J. Syst. Evol. Microbiol.">
        <title>The Global Catalogue of Microorganisms (GCM) 10K type strain sequencing project: providing services to taxonomists for standard genome sequencing and annotation.</title>
        <authorList>
            <consortium name="The Broad Institute Genomics Platform"/>
            <consortium name="The Broad Institute Genome Sequencing Center for Infectious Disease"/>
            <person name="Wu L."/>
            <person name="Ma J."/>
        </authorList>
    </citation>
    <scope>NUCLEOTIDE SEQUENCE [LARGE SCALE GENOMIC DNA]</scope>
    <source>
        <strain evidence="9">CGMCC 4.7357</strain>
    </source>
</reference>
<evidence type="ECO:0000313" key="9">
    <source>
        <dbReference type="Proteomes" id="UP001596020"/>
    </source>
</evidence>
<accession>A0ABV9K858</accession>
<evidence type="ECO:0000256" key="3">
    <source>
        <dbReference type="ARBA" id="ARBA00022692"/>
    </source>
</evidence>
<name>A0ABV9K858_9PORP</name>